<feature type="coiled-coil region" evidence="1">
    <location>
        <begin position="611"/>
        <end position="666"/>
    </location>
</feature>
<keyword evidence="1" id="KW-0175">Coiled coil</keyword>
<dbReference type="EMBL" id="JARQZJ010000065">
    <property type="protein sequence ID" value="KAK9880447.1"/>
    <property type="molecule type" value="Genomic_DNA"/>
</dbReference>
<feature type="coiled-coil region" evidence="1">
    <location>
        <begin position="702"/>
        <end position="760"/>
    </location>
</feature>
<feature type="coiled-coil region" evidence="1">
    <location>
        <begin position="884"/>
        <end position="1030"/>
    </location>
</feature>
<feature type="coiled-coil region" evidence="1">
    <location>
        <begin position="793"/>
        <end position="855"/>
    </location>
</feature>
<feature type="coiled-coil region" evidence="1">
    <location>
        <begin position="548"/>
        <end position="575"/>
    </location>
</feature>
<organism evidence="2 3">
    <name type="scientific">Henosepilachna vigintioctopunctata</name>
    <dbReference type="NCBI Taxonomy" id="420089"/>
    <lineage>
        <taxon>Eukaryota</taxon>
        <taxon>Metazoa</taxon>
        <taxon>Ecdysozoa</taxon>
        <taxon>Arthropoda</taxon>
        <taxon>Hexapoda</taxon>
        <taxon>Insecta</taxon>
        <taxon>Pterygota</taxon>
        <taxon>Neoptera</taxon>
        <taxon>Endopterygota</taxon>
        <taxon>Coleoptera</taxon>
        <taxon>Polyphaga</taxon>
        <taxon>Cucujiformia</taxon>
        <taxon>Coccinelloidea</taxon>
        <taxon>Coccinellidae</taxon>
        <taxon>Epilachninae</taxon>
        <taxon>Epilachnini</taxon>
        <taxon>Henosepilachna</taxon>
    </lineage>
</organism>
<keyword evidence="3" id="KW-1185">Reference proteome</keyword>
<evidence type="ECO:0000313" key="2">
    <source>
        <dbReference type="EMBL" id="KAK9880447.1"/>
    </source>
</evidence>
<reference evidence="2 3" key="1">
    <citation type="submission" date="2023-03" db="EMBL/GenBank/DDBJ databases">
        <title>Genome insight into feeding habits of ladybird beetles.</title>
        <authorList>
            <person name="Li H.-S."/>
            <person name="Huang Y.-H."/>
            <person name="Pang H."/>
        </authorList>
    </citation>
    <scope>NUCLEOTIDE SEQUENCE [LARGE SCALE GENOMIC DNA]</scope>
    <source>
        <strain evidence="2">SYSU_2023b</strain>
        <tissue evidence="2">Whole body</tissue>
    </source>
</reference>
<dbReference type="AlphaFoldDB" id="A0AAW1UIU3"/>
<gene>
    <name evidence="2" type="ORF">WA026_011693</name>
</gene>
<accession>A0AAW1UIU3</accession>
<feature type="coiled-coil region" evidence="1">
    <location>
        <begin position="371"/>
        <end position="398"/>
    </location>
</feature>
<name>A0AAW1UIU3_9CUCU</name>
<protein>
    <submittedName>
        <fullName evidence="2">Uncharacterized protein</fullName>
    </submittedName>
</protein>
<evidence type="ECO:0000313" key="3">
    <source>
        <dbReference type="Proteomes" id="UP001431783"/>
    </source>
</evidence>
<dbReference type="Proteomes" id="UP001431783">
    <property type="component" value="Unassembled WGS sequence"/>
</dbReference>
<dbReference type="SUPFAM" id="SSF116907">
    <property type="entry name" value="Hook domain"/>
    <property type="match status" value="1"/>
</dbReference>
<comment type="caution">
    <text evidence="2">The sequence shown here is derived from an EMBL/GenBank/DDBJ whole genome shotgun (WGS) entry which is preliminary data.</text>
</comment>
<sequence length="1055" mass="123327">MGAWEDVLIEWCNCLDISKKIQDFNELRNGDFFKNILYIINKSDQYKNDANVFKILLHILSKIYNNAQIEYSQYNSFLELSEDDLKIITSLLMHYTCIYDRRDILTSPLCHRLSKNTQVCIRSFLQKVDNEINYEDLEIIIKELSVNDNEDSFKNNDKFHSPLMGILKTPVSKASRFHEKDRELTKLKNMLELERYEKADLQEELRQQSEKIKKFESALNNSNSDIIRLKTQISALESRTPPHFQATDLTDKEKRLKMDIQSLEHYIEKTEKEQDDLREEAYYSRKKLKEWELEYSNLHTKYLEFENKVEDLTKLSINQTNRISTLEAYCDELNGLLEEYKTKSTNESCVLEASTLNVRRSLTLVEENLACSVVEVQLKDAQNENRELMMKIELLNMQLDHDKKMMETRMNEYVARYNKLLEYTNRFTDMKTDIVDLQIVYEKEMNEFSSYIEEMKQTFISVVVGNYETSIKNLSIELTKEKEISRSLSNDLAASILSFAECNKNLEKTLNEKSICQENFAQLEKVNNDLNKKIFQSSLKLNTSVECNKKYFAKIDTLEEENVKYKNKLDQQIEISQSLSDELSASILNFEECNKDLKKTLNEKNICLDNFAKLEKVNNDLNKKIQELSSNLNTSEDCNKKYLIKVESLEEENVECKKELNQQKEISQSLSDELSASILNFEKCNNDLERTLNEKNICLGNFAKLEKVVDDLNKKTQELSSNLNTSEDCNKKYSVKIDRLEEENVEYKNALDQQKEITQSLSDELSASILNFEECKKNLERTLNEKNTCLDNFAKLEKVVDDLNKKIQELSSNLNTSEECNKKYSVKIHGLEEENVKYKNELDQQKEISQSLSDKLSASTLNFEECNKNLERNLNEKNICLDNFAQLEKVVDDLNKKIQELSSNLNTSEDCNKKYSAEIDRLKEENVKYKNEIDQQKEISQSLSDKLEASILNFEQLNKNLEKTLNEKSICQDRLAQHEKVNDDLNKKIQELSSNLNTSEDCNKKYMAKIDTLKEENVKYKNELNQQNVISQSLSDELSASIKNVEQGNQEFEKL</sequence>
<evidence type="ECO:0000256" key="1">
    <source>
        <dbReference type="SAM" id="Coils"/>
    </source>
</evidence>
<feature type="coiled-coil region" evidence="1">
    <location>
        <begin position="184"/>
        <end position="308"/>
    </location>
</feature>
<proteinExistence type="predicted"/>